<dbReference type="PANTHER" id="PTHR12631:SF10">
    <property type="entry name" value="BETA-XYLOSIDASE-LIKE PROTEIN-RELATED"/>
    <property type="match status" value="1"/>
</dbReference>
<evidence type="ECO:0000259" key="4">
    <source>
        <dbReference type="Pfam" id="PF01229"/>
    </source>
</evidence>
<dbReference type="RefSeq" id="WP_190250429.1">
    <property type="nucleotide sequence ID" value="NZ_BMPI01000012.1"/>
</dbReference>
<comment type="caution">
    <text evidence="5">The sequence shown here is derived from an EMBL/GenBank/DDBJ whole genome shotgun (WGS) entry which is preliminary data.</text>
</comment>
<reference evidence="5" key="2">
    <citation type="submission" date="2020-09" db="EMBL/GenBank/DDBJ databases">
        <authorList>
            <person name="Sun Q."/>
            <person name="Ohkuma M."/>
        </authorList>
    </citation>
    <scope>NUCLEOTIDE SEQUENCE</scope>
    <source>
        <strain evidence="5">JCM 19831</strain>
    </source>
</reference>
<evidence type="ECO:0000256" key="3">
    <source>
        <dbReference type="ARBA" id="ARBA00023295"/>
    </source>
</evidence>
<accession>A0A917WT37</accession>
<organism evidence="5 6">
    <name type="scientific">Dactylosporangium sucinum</name>
    <dbReference type="NCBI Taxonomy" id="1424081"/>
    <lineage>
        <taxon>Bacteria</taxon>
        <taxon>Bacillati</taxon>
        <taxon>Actinomycetota</taxon>
        <taxon>Actinomycetes</taxon>
        <taxon>Micromonosporales</taxon>
        <taxon>Micromonosporaceae</taxon>
        <taxon>Dactylosporangium</taxon>
    </lineage>
</organism>
<keyword evidence="3" id="KW-0326">Glycosidase</keyword>
<dbReference type="InterPro" id="IPR049166">
    <property type="entry name" value="GH39_cat"/>
</dbReference>
<name>A0A917WT37_9ACTN</name>
<gene>
    <name evidence="5" type="ORF">GCM10007977_030170</name>
</gene>
<dbReference type="PANTHER" id="PTHR12631">
    <property type="entry name" value="ALPHA-L-IDURONIDASE"/>
    <property type="match status" value="1"/>
</dbReference>
<dbReference type="EMBL" id="BMPI01000012">
    <property type="protein sequence ID" value="GGM26948.1"/>
    <property type="molecule type" value="Genomic_DNA"/>
</dbReference>
<keyword evidence="2" id="KW-0378">Hydrolase</keyword>
<sequence>MTTPAARIEDQDVAALVRDQLPPLDGVRPVGRVELSRPTTAIDSSRLGIGFETLDRRMFTAESVYPHLSRLGAKWARVQTGWSRCETERGRYDFAWLDEIVDSLAAAGVATMFSVTFGNELYMPDVPHESAVGYVPVYYDGAVPAWTAFVQALAAHYRGRVGHWEVWNEPNIPQFWHPAPVSGRDYAELTRITARAVRYEIPDATIIGGATSLADPAFLVDALRAGLADSIDAFSFHPYQMVPEHNLQNMHDVLRRLLDEHSPDRRIALYQGENGCPSQLSGHHDDWLGMYTMDQVVQAKWIARRFLADLKVGFDKVFYFHAADLMERPYRQAGDKVNAPVMMGLIHGGSYEPKYSFEVARRVCHLFDERTRRTELMCLFTERDPAVPQRSTLMAAPYVATFERDGAPLFAYWLAEDPQQRARPATIDAELWWDDRLTLDRPVLLDLLTGDVYAVDQPTDPTGVPDRADWRTRGIRYRLPLTDYPVVLTDASVVAGLDGSWRYR</sequence>
<dbReference type="Gene3D" id="3.20.20.80">
    <property type="entry name" value="Glycosidases"/>
    <property type="match status" value="1"/>
</dbReference>
<feature type="domain" description="Glycosyl hydrolases family 39 N-terminal catalytic" evidence="4">
    <location>
        <begin position="88"/>
        <end position="215"/>
    </location>
</feature>
<evidence type="ECO:0000256" key="2">
    <source>
        <dbReference type="ARBA" id="ARBA00022801"/>
    </source>
</evidence>
<dbReference type="SUPFAM" id="SSF51445">
    <property type="entry name" value="(Trans)glycosidases"/>
    <property type="match status" value="1"/>
</dbReference>
<dbReference type="Proteomes" id="UP000642070">
    <property type="component" value="Unassembled WGS sequence"/>
</dbReference>
<proteinExistence type="inferred from homology"/>
<comment type="similarity">
    <text evidence="1">Belongs to the glycosyl hydrolase 39 family.</text>
</comment>
<keyword evidence="6" id="KW-1185">Reference proteome</keyword>
<dbReference type="GO" id="GO:0004553">
    <property type="term" value="F:hydrolase activity, hydrolyzing O-glycosyl compounds"/>
    <property type="evidence" value="ECO:0007669"/>
    <property type="project" value="TreeGrafter"/>
</dbReference>
<evidence type="ECO:0000313" key="6">
    <source>
        <dbReference type="Proteomes" id="UP000642070"/>
    </source>
</evidence>
<dbReference type="Pfam" id="PF01229">
    <property type="entry name" value="Glyco_hydro_39"/>
    <property type="match status" value="1"/>
</dbReference>
<dbReference type="AlphaFoldDB" id="A0A917WT37"/>
<evidence type="ECO:0000256" key="1">
    <source>
        <dbReference type="ARBA" id="ARBA00008875"/>
    </source>
</evidence>
<evidence type="ECO:0000313" key="5">
    <source>
        <dbReference type="EMBL" id="GGM26948.1"/>
    </source>
</evidence>
<dbReference type="InterPro" id="IPR017853">
    <property type="entry name" value="GH"/>
</dbReference>
<protein>
    <recommendedName>
        <fullName evidence="4">Glycosyl hydrolases family 39 N-terminal catalytic domain-containing protein</fullName>
    </recommendedName>
</protein>
<dbReference type="InterPro" id="IPR051923">
    <property type="entry name" value="Glycosyl_Hydrolase_39"/>
</dbReference>
<reference evidence="5" key="1">
    <citation type="journal article" date="2014" name="Int. J. Syst. Evol. Microbiol.">
        <title>Complete genome sequence of Corynebacterium casei LMG S-19264T (=DSM 44701T), isolated from a smear-ripened cheese.</title>
        <authorList>
            <consortium name="US DOE Joint Genome Institute (JGI-PGF)"/>
            <person name="Walter F."/>
            <person name="Albersmeier A."/>
            <person name="Kalinowski J."/>
            <person name="Ruckert C."/>
        </authorList>
    </citation>
    <scope>NUCLEOTIDE SEQUENCE</scope>
    <source>
        <strain evidence="5">JCM 19831</strain>
    </source>
</reference>